<dbReference type="InterPro" id="IPR045079">
    <property type="entry name" value="Oxoprolinase-like"/>
</dbReference>
<dbReference type="GO" id="GO:0005829">
    <property type="term" value="C:cytosol"/>
    <property type="evidence" value="ECO:0007669"/>
    <property type="project" value="TreeGrafter"/>
</dbReference>
<feature type="non-terminal residue" evidence="2">
    <location>
        <position position="544"/>
    </location>
</feature>
<proteinExistence type="predicted"/>
<dbReference type="EMBL" id="UINC01029805">
    <property type="protein sequence ID" value="SVB13152.1"/>
    <property type="molecule type" value="Genomic_DNA"/>
</dbReference>
<name>A0A382BIP7_9ZZZZ</name>
<dbReference type="GO" id="GO:0006749">
    <property type="term" value="P:glutathione metabolic process"/>
    <property type="evidence" value="ECO:0007669"/>
    <property type="project" value="TreeGrafter"/>
</dbReference>
<evidence type="ECO:0000313" key="2">
    <source>
        <dbReference type="EMBL" id="SVB13152.1"/>
    </source>
</evidence>
<dbReference type="AlphaFoldDB" id="A0A382BIP7"/>
<dbReference type="Pfam" id="PF02538">
    <property type="entry name" value="Hydantoinase_B"/>
    <property type="match status" value="1"/>
</dbReference>
<protein>
    <recommendedName>
        <fullName evidence="1">Hydantoinase B/oxoprolinase domain-containing protein</fullName>
    </recommendedName>
</protein>
<organism evidence="2">
    <name type="scientific">marine metagenome</name>
    <dbReference type="NCBI Taxonomy" id="408172"/>
    <lineage>
        <taxon>unclassified sequences</taxon>
        <taxon>metagenomes</taxon>
        <taxon>ecological metagenomes</taxon>
    </lineage>
</organism>
<dbReference type="InterPro" id="IPR003692">
    <property type="entry name" value="Hydantoinase_B"/>
</dbReference>
<evidence type="ECO:0000259" key="1">
    <source>
        <dbReference type="Pfam" id="PF02538"/>
    </source>
</evidence>
<dbReference type="GO" id="GO:0017168">
    <property type="term" value="F:5-oxoprolinase (ATP-hydrolyzing) activity"/>
    <property type="evidence" value="ECO:0007669"/>
    <property type="project" value="TreeGrafter"/>
</dbReference>
<feature type="domain" description="Hydantoinase B/oxoprolinase" evidence="1">
    <location>
        <begin position="5"/>
        <end position="537"/>
    </location>
</feature>
<reference evidence="2" key="1">
    <citation type="submission" date="2018-05" db="EMBL/GenBank/DDBJ databases">
        <authorList>
            <person name="Lanie J.A."/>
            <person name="Ng W.-L."/>
            <person name="Kazmierczak K.M."/>
            <person name="Andrzejewski T.M."/>
            <person name="Davidsen T.M."/>
            <person name="Wayne K.J."/>
            <person name="Tettelin H."/>
            <person name="Glass J.I."/>
            <person name="Rusch D."/>
            <person name="Podicherti R."/>
            <person name="Tsui H.-C.T."/>
            <person name="Winkler M.E."/>
        </authorList>
    </citation>
    <scope>NUCLEOTIDE SEQUENCE</scope>
</reference>
<dbReference type="PANTHER" id="PTHR11365:SF23">
    <property type="entry name" value="HYPOTHETICAL 5-OXOPROLINASE (EUROFUNG)-RELATED"/>
    <property type="match status" value="1"/>
</dbReference>
<sequence>MPAIDQTTLTVINNYLTGTCREMGLAMVRTAYSPMFNEAMDFSCVIFNRFGRLIGQAEFCPSQIGTIKGTVECLIDVVGLDAFKPGDILLTNDPYHGVGHVPEFTVLQGVFDSAGHLLFCVANCAHMAEPGAKVPGGLAGDATEIYQEGLILPPVWLYRNGEEAEDIWKIILANHRTPDCSRGDLLAMVGSLTVAERRLHELLEHYGEETVEQAADELLAVAERRMRSEISKIPDGSYSYEDTIEDDGVCAESYRMKVKVTVDGSVLTADFDGTDLQARGPMNANYSVTASAVYNAILHLTDPNIPRNDGCYRPIKIEAPLGSILNCKHPAALVGGNTEISPRITDMIFGALMPALPKIAPAGIGGTSCCFLFGGHHPDTNEPYAHFHFEGVGWGARWGQDGNNVVIVINGNCMATPVEIFETRFPFIIESYRLLEDSGGVGQWRGGLGGERILTVNAPEVTVSALFNRTRLAPPGRSGGGDGAKAGIYVKRREDDRFLTFKEVFSTVSEAKFSGVTLKNGDQVRLVFPGGGGFGNPRDREPEL</sequence>
<gene>
    <name evidence="2" type="ORF">METZ01_LOCUS166006</name>
</gene>
<dbReference type="PANTHER" id="PTHR11365">
    <property type="entry name" value="5-OXOPROLINASE RELATED"/>
    <property type="match status" value="1"/>
</dbReference>
<accession>A0A382BIP7</accession>